<keyword evidence="3" id="KW-1185">Reference proteome</keyword>
<dbReference type="PANTHER" id="PTHR11614">
    <property type="entry name" value="PHOSPHOLIPASE-RELATED"/>
    <property type="match status" value="1"/>
</dbReference>
<dbReference type="Proteomes" id="UP000600865">
    <property type="component" value="Unassembled WGS sequence"/>
</dbReference>
<dbReference type="EMBL" id="BMYV01000001">
    <property type="protein sequence ID" value="GGX59394.1"/>
    <property type="molecule type" value="Genomic_DNA"/>
</dbReference>
<evidence type="ECO:0000313" key="2">
    <source>
        <dbReference type="EMBL" id="GGX59394.1"/>
    </source>
</evidence>
<comment type="caution">
    <text evidence="2">The sequence shown here is derived from an EMBL/GenBank/DDBJ whole genome shotgun (WGS) entry which is preliminary data.</text>
</comment>
<organism evidence="2 3">
    <name type="scientific">Litorimonas cladophorae</name>
    <dbReference type="NCBI Taxonomy" id="1220491"/>
    <lineage>
        <taxon>Bacteria</taxon>
        <taxon>Pseudomonadati</taxon>
        <taxon>Pseudomonadota</taxon>
        <taxon>Alphaproteobacteria</taxon>
        <taxon>Maricaulales</taxon>
        <taxon>Robiginitomaculaceae</taxon>
    </lineage>
</organism>
<sequence>MKQILFVFLGLLLLSVIAFFAWPERAYEPYQVSPGYAAQVAAFNIPDMPDDWTWDMFASDDGVKMRYGQTGNAAAAKATVVIIPGYTATMDMYGEQVGVIAARGYHVVGFDLRGQGGSERLRPNQPEKLLIDNFKRYSNDLALFLEAMDVPEGRPVILMGMSFGGHVAFRIGGEHADLVDGLLLLAPALRPDSGERTFAEAHRMLKLGDALGKDVNYLPGATDWRPASEGNLLRAGIEYCASSPIRLPMRDAIFTRKPEQRVGGVTINWGREFYRSSEFVLQDGYPESIKLPVTMIHAELDNFVVTDINKDVCDNRMSNCVGFTPPNSGHCLMQETDPVLAAIYQSLDDLLARVVKTPAKR</sequence>
<evidence type="ECO:0000313" key="3">
    <source>
        <dbReference type="Proteomes" id="UP000600865"/>
    </source>
</evidence>
<protein>
    <submittedName>
        <fullName evidence="2">Lysophospholipase</fullName>
    </submittedName>
</protein>
<feature type="domain" description="Serine aminopeptidase S33" evidence="1">
    <location>
        <begin position="75"/>
        <end position="336"/>
    </location>
</feature>
<dbReference type="Pfam" id="PF12146">
    <property type="entry name" value="Hydrolase_4"/>
    <property type="match status" value="1"/>
</dbReference>
<dbReference type="AlphaFoldDB" id="A0A918KE36"/>
<dbReference type="InterPro" id="IPR022742">
    <property type="entry name" value="Hydrolase_4"/>
</dbReference>
<dbReference type="InterPro" id="IPR051044">
    <property type="entry name" value="MAG_DAG_Lipase"/>
</dbReference>
<dbReference type="RefSeq" id="WP_189581186.1">
    <property type="nucleotide sequence ID" value="NZ_BMYV01000001.1"/>
</dbReference>
<evidence type="ECO:0000259" key="1">
    <source>
        <dbReference type="Pfam" id="PF12146"/>
    </source>
</evidence>
<dbReference type="Gene3D" id="3.40.50.1820">
    <property type="entry name" value="alpha/beta hydrolase"/>
    <property type="match status" value="1"/>
</dbReference>
<proteinExistence type="predicted"/>
<gene>
    <name evidence="2" type="ORF">GCM10011309_06380</name>
</gene>
<dbReference type="SUPFAM" id="SSF53474">
    <property type="entry name" value="alpha/beta-Hydrolases"/>
    <property type="match status" value="1"/>
</dbReference>
<name>A0A918KE36_9PROT</name>
<reference evidence="2 3" key="1">
    <citation type="journal article" date="2014" name="Int. J. Syst. Evol. Microbiol.">
        <title>Complete genome sequence of Corynebacterium casei LMG S-19264T (=DSM 44701T), isolated from a smear-ripened cheese.</title>
        <authorList>
            <consortium name="US DOE Joint Genome Institute (JGI-PGF)"/>
            <person name="Walter F."/>
            <person name="Albersmeier A."/>
            <person name="Kalinowski J."/>
            <person name="Ruckert C."/>
        </authorList>
    </citation>
    <scope>NUCLEOTIDE SEQUENCE [LARGE SCALE GENOMIC DNA]</scope>
    <source>
        <strain evidence="2 3">KCTC 23968</strain>
    </source>
</reference>
<accession>A0A918KE36</accession>
<dbReference type="InterPro" id="IPR029058">
    <property type="entry name" value="AB_hydrolase_fold"/>
</dbReference>